<gene>
    <name evidence="7" type="ORF">C8A04DRAFT_15100</name>
</gene>
<sequence>MKLFPTLGLAIGLLTPPTIAGKATTWTGWGGSHLNNHWASDNHDLTSQTISSLKIHCKIDDPIGQSAPAAIDGDFAYYPTWSGSFIALNYKTCATLWTLNVTDLIEQYSPLTPYQSLINAAVSRTSAQIDPDLRVLFFGTQIHALLVAVDLDTGALLATTQVNPHELAVVTASPTYYDNTLFVGAASGEENAAYSTNGTYPCCSFVGNAAAFRFRRVDTTAGKFTTLWNVTTIPAHLAPTTPPTPGVPATFGWAGAGVWGSQPSIDTARNQVFFATGNTYTTPQEYFHCGEPDAGKDCFPSYIWQESVFALDVRTGHANWVRRLDELDAWTLICGAEGLPRNETLCPFPPGPDADFGMAPTIVKGAAGKGKDLLTVGQKSGVLYGLEADNGAVLWSVLTSPGSALAGLSWGVAADGEKVYYTGINAGQHEWVLQPGNVTTVKNSVIGAAQASTGELLWQVPVPDGAASLVIPAVVGDLVLTGITGSFGFTSVGPGSLLAVSQKTGKVLWTQELEGPLQGGISVHGKYVFTGTGYRGGTEGGSFYVLKAN</sequence>
<evidence type="ECO:0000259" key="5">
    <source>
        <dbReference type="Pfam" id="PF01011"/>
    </source>
</evidence>
<dbReference type="GO" id="GO:0016491">
    <property type="term" value="F:oxidoreductase activity"/>
    <property type="evidence" value="ECO:0007669"/>
    <property type="project" value="UniProtKB-KW"/>
</dbReference>
<keyword evidence="3" id="KW-0560">Oxidoreductase</keyword>
<dbReference type="InterPro" id="IPR011047">
    <property type="entry name" value="Quinoprotein_ADH-like_sf"/>
</dbReference>
<dbReference type="PANTHER" id="PTHR32303:SF10">
    <property type="entry name" value="OUTER MEMBRANE PROTEIN ASSEMBLY FACTOR BAMB"/>
    <property type="match status" value="1"/>
</dbReference>
<dbReference type="Pfam" id="PF01011">
    <property type="entry name" value="PQQ"/>
    <property type="match status" value="1"/>
</dbReference>
<comment type="cofactor">
    <cofactor evidence="1">
        <name>pyrroloquinoline quinone</name>
        <dbReference type="ChEBI" id="CHEBI:58442"/>
    </cofactor>
</comment>
<dbReference type="AlphaFoldDB" id="A0AAN6UW11"/>
<evidence type="ECO:0000259" key="6">
    <source>
        <dbReference type="Pfam" id="PF13360"/>
    </source>
</evidence>
<organism evidence="7 8">
    <name type="scientific">Dichotomopilus funicola</name>
    <dbReference type="NCBI Taxonomy" id="1934379"/>
    <lineage>
        <taxon>Eukaryota</taxon>
        <taxon>Fungi</taxon>
        <taxon>Dikarya</taxon>
        <taxon>Ascomycota</taxon>
        <taxon>Pezizomycotina</taxon>
        <taxon>Sordariomycetes</taxon>
        <taxon>Sordariomycetidae</taxon>
        <taxon>Sordariales</taxon>
        <taxon>Chaetomiaceae</taxon>
        <taxon>Dichotomopilus</taxon>
    </lineage>
</organism>
<keyword evidence="8" id="KW-1185">Reference proteome</keyword>
<keyword evidence="4" id="KW-0732">Signal</keyword>
<evidence type="ECO:0000313" key="8">
    <source>
        <dbReference type="Proteomes" id="UP001302676"/>
    </source>
</evidence>
<reference evidence="7" key="2">
    <citation type="submission" date="2023-05" db="EMBL/GenBank/DDBJ databases">
        <authorList>
            <consortium name="Lawrence Berkeley National Laboratory"/>
            <person name="Steindorff A."/>
            <person name="Hensen N."/>
            <person name="Bonometti L."/>
            <person name="Westerberg I."/>
            <person name="Brannstrom I.O."/>
            <person name="Guillou S."/>
            <person name="Cros-Aarteil S."/>
            <person name="Calhoun S."/>
            <person name="Haridas S."/>
            <person name="Kuo A."/>
            <person name="Mondo S."/>
            <person name="Pangilinan J."/>
            <person name="Riley R."/>
            <person name="Labutti K."/>
            <person name="Andreopoulos B."/>
            <person name="Lipzen A."/>
            <person name="Chen C."/>
            <person name="Yanf M."/>
            <person name="Daum C."/>
            <person name="Ng V."/>
            <person name="Clum A."/>
            <person name="Ohm R."/>
            <person name="Martin F."/>
            <person name="Silar P."/>
            <person name="Natvig D."/>
            <person name="Lalanne C."/>
            <person name="Gautier V."/>
            <person name="Ament-Velasquez S.L."/>
            <person name="Kruys A."/>
            <person name="Hutchinson M.I."/>
            <person name="Powell A.J."/>
            <person name="Barry K."/>
            <person name="Miller A.N."/>
            <person name="Grigoriev I.V."/>
            <person name="Debuchy R."/>
            <person name="Gladieux P."/>
            <person name="Thoren M.H."/>
            <person name="Johannesson H."/>
        </authorList>
    </citation>
    <scope>NUCLEOTIDE SEQUENCE</scope>
    <source>
        <strain evidence="7">CBS 141.50</strain>
    </source>
</reference>
<dbReference type="SMART" id="SM00564">
    <property type="entry name" value="PQQ"/>
    <property type="match status" value="5"/>
</dbReference>
<dbReference type="InterPro" id="IPR015943">
    <property type="entry name" value="WD40/YVTN_repeat-like_dom_sf"/>
</dbReference>
<dbReference type="InterPro" id="IPR018391">
    <property type="entry name" value="PQQ_b-propeller_rpt"/>
</dbReference>
<feature type="domain" description="Pyrrolo-quinoline quinone repeat" evidence="6">
    <location>
        <begin position="495"/>
        <end position="535"/>
    </location>
</feature>
<evidence type="ECO:0000256" key="1">
    <source>
        <dbReference type="ARBA" id="ARBA00001931"/>
    </source>
</evidence>
<comment type="similarity">
    <text evidence="2">Belongs to the bacterial PQQ dehydrogenase family.</text>
</comment>
<feature type="chain" id="PRO_5042822980" description="Pyrrolo-quinoline quinone repeat domain-containing protein" evidence="4">
    <location>
        <begin position="21"/>
        <end position="549"/>
    </location>
</feature>
<comment type="caution">
    <text evidence="7">The sequence shown here is derived from an EMBL/GenBank/DDBJ whole genome shotgun (WGS) entry which is preliminary data.</text>
</comment>
<evidence type="ECO:0000256" key="2">
    <source>
        <dbReference type="ARBA" id="ARBA00008156"/>
    </source>
</evidence>
<evidence type="ECO:0000256" key="4">
    <source>
        <dbReference type="SAM" id="SignalP"/>
    </source>
</evidence>
<dbReference type="EMBL" id="MU853636">
    <property type="protein sequence ID" value="KAK4140268.1"/>
    <property type="molecule type" value="Genomic_DNA"/>
</dbReference>
<evidence type="ECO:0000256" key="3">
    <source>
        <dbReference type="ARBA" id="ARBA00023002"/>
    </source>
</evidence>
<name>A0AAN6UW11_9PEZI</name>
<feature type="domain" description="Pyrrolo-quinoline quinone repeat" evidence="5">
    <location>
        <begin position="64"/>
        <end position="330"/>
    </location>
</feature>
<accession>A0AAN6UW11</accession>
<dbReference type="Gene3D" id="2.140.10.10">
    <property type="entry name" value="Quinoprotein alcohol dehydrogenase-like superfamily"/>
    <property type="match status" value="1"/>
</dbReference>
<dbReference type="SUPFAM" id="SSF50998">
    <property type="entry name" value="Quinoprotein alcohol dehydrogenase-like"/>
    <property type="match status" value="2"/>
</dbReference>
<dbReference type="InterPro" id="IPR002372">
    <property type="entry name" value="PQQ_rpt_dom"/>
</dbReference>
<dbReference type="RefSeq" id="XP_062633639.1">
    <property type="nucleotide sequence ID" value="XM_062778357.1"/>
</dbReference>
<evidence type="ECO:0000313" key="7">
    <source>
        <dbReference type="EMBL" id="KAK4140268.1"/>
    </source>
</evidence>
<protein>
    <recommendedName>
        <fullName evidence="5 6">Pyrrolo-quinoline quinone repeat domain-containing protein</fullName>
    </recommendedName>
</protein>
<proteinExistence type="inferred from homology"/>
<dbReference type="Proteomes" id="UP001302676">
    <property type="component" value="Unassembled WGS sequence"/>
</dbReference>
<dbReference type="Gene3D" id="2.130.10.10">
    <property type="entry name" value="YVTN repeat-like/Quinoprotein amine dehydrogenase"/>
    <property type="match status" value="1"/>
</dbReference>
<dbReference type="Pfam" id="PF13360">
    <property type="entry name" value="PQQ_2"/>
    <property type="match status" value="2"/>
</dbReference>
<dbReference type="PANTHER" id="PTHR32303">
    <property type="entry name" value="QUINOPROTEIN ALCOHOL DEHYDROGENASE (CYTOCHROME C)"/>
    <property type="match status" value="1"/>
</dbReference>
<reference evidence="7" key="1">
    <citation type="journal article" date="2023" name="Mol. Phylogenet. Evol.">
        <title>Genome-scale phylogeny and comparative genomics of the fungal order Sordariales.</title>
        <authorList>
            <person name="Hensen N."/>
            <person name="Bonometti L."/>
            <person name="Westerberg I."/>
            <person name="Brannstrom I.O."/>
            <person name="Guillou S."/>
            <person name="Cros-Aarteil S."/>
            <person name="Calhoun S."/>
            <person name="Haridas S."/>
            <person name="Kuo A."/>
            <person name="Mondo S."/>
            <person name="Pangilinan J."/>
            <person name="Riley R."/>
            <person name="LaButti K."/>
            <person name="Andreopoulos B."/>
            <person name="Lipzen A."/>
            <person name="Chen C."/>
            <person name="Yan M."/>
            <person name="Daum C."/>
            <person name="Ng V."/>
            <person name="Clum A."/>
            <person name="Steindorff A."/>
            <person name="Ohm R.A."/>
            <person name="Martin F."/>
            <person name="Silar P."/>
            <person name="Natvig D.O."/>
            <person name="Lalanne C."/>
            <person name="Gautier V."/>
            <person name="Ament-Velasquez S.L."/>
            <person name="Kruys A."/>
            <person name="Hutchinson M.I."/>
            <person name="Powell A.J."/>
            <person name="Barry K."/>
            <person name="Miller A.N."/>
            <person name="Grigoriev I.V."/>
            <person name="Debuchy R."/>
            <person name="Gladieux P."/>
            <person name="Hiltunen Thoren M."/>
            <person name="Johannesson H."/>
        </authorList>
    </citation>
    <scope>NUCLEOTIDE SEQUENCE</scope>
    <source>
        <strain evidence="7">CBS 141.50</strain>
    </source>
</reference>
<feature type="signal peptide" evidence="4">
    <location>
        <begin position="1"/>
        <end position="20"/>
    </location>
</feature>
<dbReference type="GeneID" id="87814970"/>
<feature type="domain" description="Pyrrolo-quinoline quinone repeat" evidence="6">
    <location>
        <begin position="380"/>
        <end position="479"/>
    </location>
</feature>